<feature type="transmembrane region" description="Helical" evidence="8">
    <location>
        <begin position="238"/>
        <end position="261"/>
    </location>
</feature>
<sequence length="332" mass="34489">MLTVLLALAPIFLLILLGHGLKRWHFVEDGFWSQADRLTYYVTFPALLVSNLASARLGSLPWPQIVACIGGTTLLLAALILLGGPLLRPTADRAGRATLSSVFQGAIRPNTYVGLAGAAALYGNDGITVTALCIAITVPLVNVLSVTALMLLVPPAGSSQHRIARLRSLALGLLRNPLILSCIGGIVLNVSGLGLPPVIEPVLGILAKASLPMGLLSVGAGLLLTLPANDSTSRWRAVIVPFVAASVGKLVLLPVLVTLTLDLLLPSSLSLSAATLGTMILWSGVPCSASSYILARQMGGDAPMMAALITWQTVLAMISLPALISLLPWLTG</sequence>
<evidence type="ECO:0000256" key="8">
    <source>
        <dbReference type="SAM" id="Phobius"/>
    </source>
</evidence>
<evidence type="ECO:0000256" key="6">
    <source>
        <dbReference type="ARBA" id="ARBA00022989"/>
    </source>
</evidence>
<keyword evidence="5 8" id="KW-0812">Transmembrane</keyword>
<evidence type="ECO:0000256" key="1">
    <source>
        <dbReference type="ARBA" id="ARBA00004651"/>
    </source>
</evidence>
<dbReference type="GO" id="GO:0005886">
    <property type="term" value="C:plasma membrane"/>
    <property type="evidence" value="ECO:0007669"/>
    <property type="project" value="UniProtKB-SubCell"/>
</dbReference>
<feature type="transmembrane region" description="Helical" evidence="8">
    <location>
        <begin position="38"/>
        <end position="58"/>
    </location>
</feature>
<dbReference type="RefSeq" id="WP_076401030.1">
    <property type="nucleotide sequence ID" value="NZ_FTOA01000005.1"/>
</dbReference>
<feature type="transmembrane region" description="Helical" evidence="8">
    <location>
        <begin position="173"/>
        <end position="193"/>
    </location>
</feature>
<dbReference type="EMBL" id="FTOA01000005">
    <property type="protein sequence ID" value="SIS97171.1"/>
    <property type="molecule type" value="Genomic_DNA"/>
</dbReference>
<dbReference type="PANTHER" id="PTHR36838:SF4">
    <property type="entry name" value="AUXIN EFFLUX CARRIER FAMILY PROTEIN"/>
    <property type="match status" value="1"/>
</dbReference>
<feature type="transmembrane region" description="Helical" evidence="8">
    <location>
        <begin position="307"/>
        <end position="330"/>
    </location>
</feature>
<dbReference type="InterPro" id="IPR038770">
    <property type="entry name" value="Na+/solute_symporter_sf"/>
</dbReference>
<feature type="transmembrane region" description="Helical" evidence="8">
    <location>
        <begin position="205"/>
        <end position="226"/>
    </location>
</feature>
<evidence type="ECO:0000313" key="9">
    <source>
        <dbReference type="EMBL" id="SIS97171.1"/>
    </source>
</evidence>
<dbReference type="AlphaFoldDB" id="A0A1N7NFY8"/>
<feature type="transmembrane region" description="Helical" evidence="8">
    <location>
        <begin position="129"/>
        <end position="153"/>
    </location>
</feature>
<accession>A0A1N7NFY8</accession>
<dbReference type="PANTHER" id="PTHR36838">
    <property type="entry name" value="AUXIN EFFLUX CARRIER FAMILY PROTEIN"/>
    <property type="match status" value="1"/>
</dbReference>
<dbReference type="InterPro" id="IPR004776">
    <property type="entry name" value="Mem_transp_PIN-like"/>
</dbReference>
<evidence type="ECO:0008006" key="11">
    <source>
        <dbReference type="Google" id="ProtNLM"/>
    </source>
</evidence>
<keyword evidence="7 8" id="KW-0472">Membrane</keyword>
<proteinExistence type="inferred from homology"/>
<dbReference type="OrthoDB" id="9805563at2"/>
<keyword evidence="4" id="KW-1003">Cell membrane</keyword>
<keyword evidence="6 8" id="KW-1133">Transmembrane helix</keyword>
<evidence type="ECO:0000256" key="7">
    <source>
        <dbReference type="ARBA" id="ARBA00023136"/>
    </source>
</evidence>
<evidence type="ECO:0000313" key="10">
    <source>
        <dbReference type="Proteomes" id="UP000185678"/>
    </source>
</evidence>
<evidence type="ECO:0000256" key="3">
    <source>
        <dbReference type="ARBA" id="ARBA00022448"/>
    </source>
</evidence>
<name>A0A1N7NFY8_9PROT</name>
<protein>
    <recommendedName>
        <fullName evidence="11">AEC family transporter</fullName>
    </recommendedName>
</protein>
<dbReference type="Proteomes" id="UP000185678">
    <property type="component" value="Unassembled WGS sequence"/>
</dbReference>
<evidence type="ECO:0000256" key="5">
    <source>
        <dbReference type="ARBA" id="ARBA00022692"/>
    </source>
</evidence>
<reference evidence="9 10" key="1">
    <citation type="submission" date="2017-01" db="EMBL/GenBank/DDBJ databases">
        <authorList>
            <person name="Mah S.A."/>
            <person name="Swanson W.J."/>
            <person name="Moy G.W."/>
            <person name="Vacquier V.D."/>
        </authorList>
    </citation>
    <scope>NUCLEOTIDE SEQUENCE [LARGE SCALE GENOMIC DNA]</scope>
    <source>
        <strain evidence="9 10">DSM 11589</strain>
    </source>
</reference>
<dbReference type="Pfam" id="PF03547">
    <property type="entry name" value="Mem_trans"/>
    <property type="match status" value="1"/>
</dbReference>
<keyword evidence="10" id="KW-1185">Reference proteome</keyword>
<comment type="similarity">
    <text evidence="2">Belongs to the auxin efflux carrier (TC 2.A.69) family.</text>
</comment>
<feature type="transmembrane region" description="Helical" evidence="8">
    <location>
        <begin position="65"/>
        <end position="87"/>
    </location>
</feature>
<organism evidence="9 10">
    <name type="scientific">Insolitispirillum peregrinum</name>
    <dbReference type="NCBI Taxonomy" id="80876"/>
    <lineage>
        <taxon>Bacteria</taxon>
        <taxon>Pseudomonadati</taxon>
        <taxon>Pseudomonadota</taxon>
        <taxon>Alphaproteobacteria</taxon>
        <taxon>Rhodospirillales</taxon>
        <taxon>Novispirillaceae</taxon>
        <taxon>Insolitispirillum</taxon>
    </lineage>
</organism>
<keyword evidence="3" id="KW-0813">Transport</keyword>
<dbReference type="STRING" id="80876.SAMN05421779_10590"/>
<dbReference type="GO" id="GO:0055085">
    <property type="term" value="P:transmembrane transport"/>
    <property type="evidence" value="ECO:0007669"/>
    <property type="project" value="InterPro"/>
</dbReference>
<evidence type="ECO:0000256" key="2">
    <source>
        <dbReference type="ARBA" id="ARBA00010145"/>
    </source>
</evidence>
<dbReference type="Gene3D" id="1.20.1530.20">
    <property type="match status" value="1"/>
</dbReference>
<feature type="transmembrane region" description="Helical" evidence="8">
    <location>
        <begin position="273"/>
        <end position="295"/>
    </location>
</feature>
<comment type="subcellular location">
    <subcellularLocation>
        <location evidence="1">Cell membrane</location>
        <topology evidence="1">Multi-pass membrane protein</topology>
    </subcellularLocation>
</comment>
<gene>
    <name evidence="9" type="ORF">SAMN05421779_10590</name>
</gene>
<evidence type="ECO:0000256" key="4">
    <source>
        <dbReference type="ARBA" id="ARBA00022475"/>
    </source>
</evidence>